<evidence type="ECO:0000256" key="1">
    <source>
        <dbReference type="SAM" id="MobiDB-lite"/>
    </source>
</evidence>
<feature type="region of interest" description="Disordered" evidence="1">
    <location>
        <begin position="166"/>
        <end position="236"/>
    </location>
</feature>
<feature type="compositionally biased region" description="Basic and acidic residues" evidence="1">
    <location>
        <begin position="223"/>
        <end position="236"/>
    </location>
</feature>
<keyword evidence="3" id="KW-1185">Reference proteome</keyword>
<organism evidence="2 3">
    <name type="scientific">Lecanosticta acicola</name>
    <dbReference type="NCBI Taxonomy" id="111012"/>
    <lineage>
        <taxon>Eukaryota</taxon>
        <taxon>Fungi</taxon>
        <taxon>Dikarya</taxon>
        <taxon>Ascomycota</taxon>
        <taxon>Pezizomycotina</taxon>
        <taxon>Dothideomycetes</taxon>
        <taxon>Dothideomycetidae</taxon>
        <taxon>Mycosphaerellales</taxon>
        <taxon>Mycosphaerellaceae</taxon>
        <taxon>Lecanosticta</taxon>
    </lineage>
</organism>
<feature type="region of interest" description="Disordered" evidence="1">
    <location>
        <begin position="43"/>
        <end position="139"/>
    </location>
</feature>
<name>A0AAI8Z430_9PEZI</name>
<feature type="region of interest" description="Disordered" evidence="1">
    <location>
        <begin position="1"/>
        <end position="27"/>
    </location>
</feature>
<accession>A0AAI8Z430</accession>
<reference evidence="2" key="1">
    <citation type="submission" date="2023-11" db="EMBL/GenBank/DDBJ databases">
        <authorList>
            <person name="Alioto T."/>
            <person name="Alioto T."/>
            <person name="Gomez Garrido J."/>
        </authorList>
    </citation>
    <scope>NUCLEOTIDE SEQUENCE</scope>
</reference>
<gene>
    <name evidence="2" type="ORF">LECACI_7A007259</name>
</gene>
<dbReference type="AlphaFoldDB" id="A0AAI8Z430"/>
<evidence type="ECO:0000313" key="2">
    <source>
        <dbReference type="EMBL" id="CAK4032101.1"/>
    </source>
</evidence>
<comment type="caution">
    <text evidence="2">The sequence shown here is derived from an EMBL/GenBank/DDBJ whole genome shotgun (WGS) entry which is preliminary data.</text>
</comment>
<feature type="compositionally biased region" description="Polar residues" evidence="1">
    <location>
        <begin position="90"/>
        <end position="109"/>
    </location>
</feature>
<sequence length="236" mass="25729">MAAVPSNLRSWQNRPGTPLVDSASSNAPITPTHKVEWESFLHDASSPQPNTVEHPQDAPTANGDNFLTLPVMRYSSETSATRSTSDRKANNTPGLTLNLSANNESLSPSHTRDDRWSWTNSQAPSTPRIAAPNRRSSLASTRIRNVASWVRNQGRPSDEAKIVKGKKSKPLLKNQAVKPVLAPQAESHVKRSKSSGKHRRVGSLSMIFKPNSPLGAPGPLSPRLEEQRNLKGEAEL</sequence>
<evidence type="ECO:0000313" key="3">
    <source>
        <dbReference type="Proteomes" id="UP001296104"/>
    </source>
</evidence>
<protein>
    <submittedName>
        <fullName evidence="2">Uncharacterized protein</fullName>
    </submittedName>
</protein>
<proteinExistence type="predicted"/>
<feature type="compositionally biased region" description="Basic residues" evidence="1">
    <location>
        <begin position="190"/>
        <end position="201"/>
    </location>
</feature>
<dbReference type="EMBL" id="CAVMBE010000058">
    <property type="protein sequence ID" value="CAK4032101.1"/>
    <property type="molecule type" value="Genomic_DNA"/>
</dbReference>
<dbReference type="Proteomes" id="UP001296104">
    <property type="component" value="Unassembled WGS sequence"/>
</dbReference>